<keyword evidence="6" id="KW-0863">Zinc-finger</keyword>
<dbReference type="InterPro" id="IPR013087">
    <property type="entry name" value="Znf_C2H2_type"/>
</dbReference>
<evidence type="ECO:0000256" key="3">
    <source>
        <dbReference type="ARBA" id="ARBA00022902"/>
    </source>
</evidence>
<dbReference type="AlphaFoldDB" id="A0A6A4X3X8"/>
<dbReference type="PROSITE" id="PS00028">
    <property type="entry name" value="ZINC_FINGER_C2H2_1"/>
    <property type="match status" value="3"/>
</dbReference>
<evidence type="ECO:0000256" key="6">
    <source>
        <dbReference type="PROSITE-ProRule" id="PRU00042"/>
    </source>
</evidence>
<accession>A0A6A4X3X8</accession>
<organism evidence="10 11">
    <name type="scientific">Amphibalanus amphitrite</name>
    <name type="common">Striped barnacle</name>
    <name type="synonym">Balanus amphitrite</name>
    <dbReference type="NCBI Taxonomy" id="1232801"/>
    <lineage>
        <taxon>Eukaryota</taxon>
        <taxon>Metazoa</taxon>
        <taxon>Ecdysozoa</taxon>
        <taxon>Arthropoda</taxon>
        <taxon>Crustacea</taxon>
        <taxon>Multicrustacea</taxon>
        <taxon>Cirripedia</taxon>
        <taxon>Thoracica</taxon>
        <taxon>Thoracicalcarea</taxon>
        <taxon>Balanomorpha</taxon>
        <taxon>Balanoidea</taxon>
        <taxon>Balanidae</taxon>
        <taxon>Amphibalaninae</taxon>
        <taxon>Amphibalanus</taxon>
    </lineage>
</organism>
<feature type="compositionally biased region" description="Pro residues" evidence="7">
    <location>
        <begin position="183"/>
        <end position="195"/>
    </location>
</feature>
<dbReference type="GO" id="GO:0006357">
    <property type="term" value="P:regulation of transcription by RNA polymerase II"/>
    <property type="evidence" value="ECO:0007669"/>
    <property type="project" value="TreeGrafter"/>
</dbReference>
<evidence type="ECO:0000256" key="7">
    <source>
        <dbReference type="SAM" id="MobiDB-lite"/>
    </source>
</evidence>
<keyword evidence="3" id="KW-0524">Neurogenesis</keyword>
<dbReference type="PROSITE" id="PS50097">
    <property type="entry name" value="BTB"/>
    <property type="match status" value="1"/>
</dbReference>
<dbReference type="CDD" id="cd18315">
    <property type="entry name" value="BTB_POZ_BAB-like"/>
    <property type="match status" value="1"/>
</dbReference>
<dbReference type="GO" id="GO:0005634">
    <property type="term" value="C:nucleus"/>
    <property type="evidence" value="ECO:0007669"/>
    <property type="project" value="UniProtKB-ARBA"/>
</dbReference>
<feature type="domain" description="C2H2-type" evidence="9">
    <location>
        <begin position="439"/>
        <end position="467"/>
    </location>
</feature>
<dbReference type="Gene3D" id="3.30.710.10">
    <property type="entry name" value="Potassium Channel Kv1.1, Chain A"/>
    <property type="match status" value="1"/>
</dbReference>
<dbReference type="EMBL" id="VIIS01000126">
    <property type="protein sequence ID" value="KAF0312963.1"/>
    <property type="molecule type" value="Genomic_DNA"/>
</dbReference>
<keyword evidence="2" id="KW-0221">Differentiation</keyword>
<keyword evidence="4" id="KW-0539">Nucleus</keyword>
<sequence length="478" mass="51937">MMLSACSPYFRDLLKENPCQHPVFFLKDTSYPDLAAVVEFVYKGEVNVLQSQLGSFLKTAEMLQVKGLSGDDDDDGPGRPTPTAVAASPAEPRGIEPRPRPASSPLRSRAREPPDCRPSSPRSKRRRLSGSDSRVGSQSPLPPVSSAPPPLPAAPLPPATIDLEPPPAAAALETPLDARPVAHQPPPPPPPPPLAPHHSAQPHGDDGYNIKVEKVDIPDGDDDASLETALGQVSNMEASQFEGSDHSASSHDMAGLLSRLSEQGGSGDLSVGGAAGTSEDGSSQAGDARCDLCEREFVSTAARRQHVASARCFVCGQVACGRGLQGHLLAQHRLIFPAKWCQAYVWRSRRPLYRPCGVTGPFTCPLCGGVYRHVDSFRCHLHVHAGKTQCHLCQRVFSRRTRLNAHLSSEHVYRCELCGATYRHIDSYRCHISMHAGKTRCHLCGRVFSRRAYLNQHLRAVHQVEPPDERRRGPARVL</sequence>
<feature type="region of interest" description="Disordered" evidence="7">
    <location>
        <begin position="260"/>
        <end position="285"/>
    </location>
</feature>
<protein>
    <submittedName>
        <fullName evidence="10">Longitudinals lacking protein-like</fullName>
    </submittedName>
</protein>
<name>A0A6A4X3X8_AMPAM</name>
<dbReference type="InterPro" id="IPR036236">
    <property type="entry name" value="Znf_C2H2_sf"/>
</dbReference>
<feature type="domain" description="C2H2-type" evidence="9">
    <location>
        <begin position="362"/>
        <end position="389"/>
    </location>
</feature>
<dbReference type="OrthoDB" id="19132at2759"/>
<keyword evidence="6" id="KW-0862">Zinc</keyword>
<dbReference type="GO" id="GO:0048813">
    <property type="term" value="P:dendrite morphogenesis"/>
    <property type="evidence" value="ECO:0007669"/>
    <property type="project" value="UniProtKB-ARBA"/>
</dbReference>
<dbReference type="Pfam" id="PF00096">
    <property type="entry name" value="zf-C2H2"/>
    <property type="match status" value="2"/>
</dbReference>
<dbReference type="SUPFAM" id="SSF57667">
    <property type="entry name" value="beta-beta-alpha zinc fingers"/>
    <property type="match status" value="2"/>
</dbReference>
<dbReference type="Gene3D" id="3.30.160.60">
    <property type="entry name" value="Classic Zinc Finger"/>
    <property type="match status" value="2"/>
</dbReference>
<gene>
    <name evidence="10" type="primary">lolal_17</name>
    <name evidence="10" type="ORF">FJT64_001705</name>
</gene>
<keyword evidence="6" id="KW-0479">Metal-binding</keyword>
<dbReference type="Pfam" id="PF00651">
    <property type="entry name" value="BTB"/>
    <property type="match status" value="1"/>
</dbReference>
<dbReference type="GO" id="GO:0007464">
    <property type="term" value="P:R3/R4 cell fate commitment"/>
    <property type="evidence" value="ECO:0007669"/>
    <property type="project" value="UniProtKB-ARBA"/>
</dbReference>
<feature type="region of interest" description="Disordered" evidence="7">
    <location>
        <begin position="67"/>
        <end position="210"/>
    </location>
</feature>
<dbReference type="PANTHER" id="PTHR23110">
    <property type="entry name" value="BTB DOMAIN TRANSCRIPTION FACTOR"/>
    <property type="match status" value="1"/>
</dbReference>
<dbReference type="SMART" id="SM00355">
    <property type="entry name" value="ZnF_C2H2"/>
    <property type="match status" value="6"/>
</dbReference>
<evidence type="ECO:0000256" key="5">
    <source>
        <dbReference type="ARBA" id="ARBA00037382"/>
    </source>
</evidence>
<evidence type="ECO:0000256" key="4">
    <source>
        <dbReference type="ARBA" id="ARBA00023242"/>
    </source>
</evidence>
<evidence type="ECO:0000256" key="2">
    <source>
        <dbReference type="ARBA" id="ARBA00022782"/>
    </source>
</evidence>
<evidence type="ECO:0000313" key="11">
    <source>
        <dbReference type="Proteomes" id="UP000440578"/>
    </source>
</evidence>
<keyword evidence="1" id="KW-0217">Developmental protein</keyword>
<dbReference type="PROSITE" id="PS50157">
    <property type="entry name" value="ZINC_FINGER_C2H2_2"/>
    <property type="match status" value="4"/>
</dbReference>
<dbReference type="GO" id="GO:0008406">
    <property type="term" value="P:gonad development"/>
    <property type="evidence" value="ECO:0007669"/>
    <property type="project" value="UniProtKB-ARBA"/>
</dbReference>
<dbReference type="SUPFAM" id="SSF54695">
    <property type="entry name" value="POZ domain"/>
    <property type="match status" value="1"/>
</dbReference>
<dbReference type="GO" id="GO:0035167">
    <property type="term" value="P:larval lymph gland hemopoiesis"/>
    <property type="evidence" value="ECO:0007669"/>
    <property type="project" value="UniProtKB-ARBA"/>
</dbReference>
<dbReference type="GO" id="GO:0045467">
    <property type="term" value="P:R7 cell development"/>
    <property type="evidence" value="ECO:0007669"/>
    <property type="project" value="UniProtKB-ARBA"/>
</dbReference>
<feature type="domain" description="BTB" evidence="8">
    <location>
        <begin position="1"/>
        <end position="50"/>
    </location>
</feature>
<dbReference type="GO" id="GO:0008270">
    <property type="term" value="F:zinc ion binding"/>
    <property type="evidence" value="ECO:0007669"/>
    <property type="project" value="UniProtKB-KW"/>
</dbReference>
<evidence type="ECO:0000259" key="9">
    <source>
        <dbReference type="PROSITE" id="PS50157"/>
    </source>
</evidence>
<comment type="caution">
    <text evidence="10">The sequence shown here is derived from an EMBL/GenBank/DDBJ whole genome shotgun (WGS) entry which is preliminary data.</text>
</comment>
<feature type="domain" description="C2H2-type" evidence="9">
    <location>
        <begin position="388"/>
        <end position="411"/>
    </location>
</feature>
<dbReference type="GO" id="GO:0016199">
    <property type="term" value="P:axon midline choice point recognition"/>
    <property type="evidence" value="ECO:0007669"/>
    <property type="project" value="UniProtKB-ARBA"/>
</dbReference>
<dbReference type="InterPro" id="IPR051095">
    <property type="entry name" value="Dros_DevTransReg"/>
</dbReference>
<feature type="domain" description="C2H2-type" evidence="9">
    <location>
        <begin position="413"/>
        <end position="440"/>
    </location>
</feature>
<dbReference type="GO" id="GO:0007526">
    <property type="term" value="P:larval somatic muscle development"/>
    <property type="evidence" value="ECO:0007669"/>
    <property type="project" value="UniProtKB-ARBA"/>
</dbReference>
<evidence type="ECO:0000256" key="1">
    <source>
        <dbReference type="ARBA" id="ARBA00022473"/>
    </source>
</evidence>
<comment type="function">
    <text evidence="5">Putative transcription factor required for axon growth and guidance in the central and peripheral nervous systems. Repels CNS axons away from the midline by promoting the expression of the midline repellent sli and its receptor robo.</text>
</comment>
<dbReference type="InterPro" id="IPR000210">
    <property type="entry name" value="BTB/POZ_dom"/>
</dbReference>
<feature type="compositionally biased region" description="Pro residues" evidence="7">
    <location>
        <begin position="140"/>
        <end position="168"/>
    </location>
</feature>
<feature type="compositionally biased region" description="Low complexity" evidence="7">
    <location>
        <begin position="169"/>
        <end position="182"/>
    </location>
</feature>
<dbReference type="PANTHER" id="PTHR23110:SF111">
    <property type="entry name" value="LONGITUDINALS LACKING PROTEIN, ISOFORMS F_I_K_T"/>
    <property type="match status" value="1"/>
</dbReference>
<keyword evidence="11" id="KW-1185">Reference proteome</keyword>
<dbReference type="GO" id="GO:0045476">
    <property type="term" value="P:nurse cell apoptotic process"/>
    <property type="evidence" value="ECO:0007669"/>
    <property type="project" value="UniProtKB-ARBA"/>
</dbReference>
<dbReference type="InterPro" id="IPR011333">
    <property type="entry name" value="SKP1/BTB/POZ_sf"/>
</dbReference>
<evidence type="ECO:0000259" key="8">
    <source>
        <dbReference type="PROSITE" id="PS50097"/>
    </source>
</evidence>
<reference evidence="10 11" key="1">
    <citation type="submission" date="2019-07" db="EMBL/GenBank/DDBJ databases">
        <title>Draft genome assembly of a fouling barnacle, Amphibalanus amphitrite (Darwin, 1854): The first reference genome for Thecostraca.</title>
        <authorList>
            <person name="Kim W."/>
        </authorList>
    </citation>
    <scope>NUCLEOTIDE SEQUENCE [LARGE SCALE GENOMIC DNA]</scope>
    <source>
        <strain evidence="10">SNU_AA5</strain>
        <tissue evidence="10">Soma without cirri and trophi</tissue>
    </source>
</reference>
<evidence type="ECO:0000313" key="10">
    <source>
        <dbReference type="EMBL" id="KAF0312963.1"/>
    </source>
</evidence>
<proteinExistence type="predicted"/>
<dbReference type="Proteomes" id="UP000440578">
    <property type="component" value="Unassembled WGS sequence"/>
</dbReference>